<dbReference type="EMBL" id="MCGO01000275">
    <property type="protein sequence ID" value="ORY18459.1"/>
    <property type="molecule type" value="Genomic_DNA"/>
</dbReference>
<gene>
    <name evidence="1" type="ORF">BCR33DRAFT_821974</name>
</gene>
<dbReference type="OrthoDB" id="5538176at2759"/>
<dbReference type="AlphaFoldDB" id="A0A1Y2A7H3"/>
<name>A0A1Y2A7H3_9FUNG</name>
<protein>
    <submittedName>
        <fullName evidence="1">Uncharacterized protein</fullName>
    </submittedName>
</protein>
<evidence type="ECO:0000313" key="1">
    <source>
        <dbReference type="EMBL" id="ORY18459.1"/>
    </source>
</evidence>
<proteinExistence type="predicted"/>
<evidence type="ECO:0000313" key="2">
    <source>
        <dbReference type="Proteomes" id="UP000193642"/>
    </source>
</evidence>
<organism evidence="1 2">
    <name type="scientific">Rhizoclosmatium globosum</name>
    <dbReference type="NCBI Taxonomy" id="329046"/>
    <lineage>
        <taxon>Eukaryota</taxon>
        <taxon>Fungi</taxon>
        <taxon>Fungi incertae sedis</taxon>
        <taxon>Chytridiomycota</taxon>
        <taxon>Chytridiomycota incertae sedis</taxon>
        <taxon>Chytridiomycetes</taxon>
        <taxon>Chytridiales</taxon>
        <taxon>Chytriomycetaceae</taxon>
        <taxon>Rhizoclosmatium</taxon>
    </lineage>
</organism>
<accession>A0A1Y2A7H3</accession>
<sequence length="49" mass="5706">MTLRRRWFIQISALSSFDGRIEAYHAFYGEPEKRLPHLRKAAGAQITQS</sequence>
<comment type="caution">
    <text evidence="1">The sequence shown here is derived from an EMBL/GenBank/DDBJ whole genome shotgun (WGS) entry which is preliminary data.</text>
</comment>
<keyword evidence="2" id="KW-1185">Reference proteome</keyword>
<dbReference type="Proteomes" id="UP000193642">
    <property type="component" value="Unassembled WGS sequence"/>
</dbReference>
<reference evidence="1 2" key="1">
    <citation type="submission" date="2016-07" db="EMBL/GenBank/DDBJ databases">
        <title>Pervasive Adenine N6-methylation of Active Genes in Fungi.</title>
        <authorList>
            <consortium name="DOE Joint Genome Institute"/>
            <person name="Mondo S.J."/>
            <person name="Dannebaum R.O."/>
            <person name="Kuo R.C."/>
            <person name="Labutti K."/>
            <person name="Haridas S."/>
            <person name="Kuo A."/>
            <person name="Salamov A."/>
            <person name="Ahrendt S.R."/>
            <person name="Lipzen A."/>
            <person name="Sullivan W."/>
            <person name="Andreopoulos W.B."/>
            <person name="Clum A."/>
            <person name="Lindquist E."/>
            <person name="Daum C."/>
            <person name="Ramamoorthy G.K."/>
            <person name="Gryganskyi A."/>
            <person name="Culley D."/>
            <person name="Magnuson J.K."/>
            <person name="James T.Y."/>
            <person name="O'Malley M.A."/>
            <person name="Stajich J.E."/>
            <person name="Spatafora J.W."/>
            <person name="Visel A."/>
            <person name="Grigoriev I.V."/>
        </authorList>
    </citation>
    <scope>NUCLEOTIDE SEQUENCE [LARGE SCALE GENOMIC DNA]</scope>
    <source>
        <strain evidence="1 2">JEL800</strain>
    </source>
</reference>